<protein>
    <recommendedName>
        <fullName evidence="3">Opioid growth factor receptor (OGFr) conserved domain-containing protein</fullName>
    </recommendedName>
</protein>
<dbReference type="Proteomes" id="UP000694569">
    <property type="component" value="Unplaced"/>
</dbReference>
<dbReference type="InterPro" id="IPR039574">
    <property type="entry name" value="OGFr"/>
</dbReference>
<reference evidence="4" key="1">
    <citation type="submission" date="2025-08" db="UniProtKB">
        <authorList>
            <consortium name="Ensembl"/>
        </authorList>
    </citation>
    <scope>IDENTIFICATION</scope>
</reference>
<accession>A0A8C5R4T9</accession>
<dbReference type="OrthoDB" id="9030204at2759"/>
<feature type="compositionally biased region" description="Basic and acidic residues" evidence="2">
    <location>
        <begin position="17"/>
        <end position="54"/>
    </location>
</feature>
<dbReference type="GO" id="GO:0140625">
    <property type="term" value="F:opioid growth factor receptor activity"/>
    <property type="evidence" value="ECO:0007669"/>
    <property type="project" value="InterPro"/>
</dbReference>
<name>A0A8C5R4T9_9ANUR</name>
<evidence type="ECO:0000313" key="4">
    <source>
        <dbReference type="Ensembl" id="ENSLLEP00000046378.1"/>
    </source>
</evidence>
<organism evidence="4 5">
    <name type="scientific">Leptobrachium leishanense</name>
    <name type="common">Leishan spiny toad</name>
    <dbReference type="NCBI Taxonomy" id="445787"/>
    <lineage>
        <taxon>Eukaryota</taxon>
        <taxon>Metazoa</taxon>
        <taxon>Chordata</taxon>
        <taxon>Craniata</taxon>
        <taxon>Vertebrata</taxon>
        <taxon>Euteleostomi</taxon>
        <taxon>Amphibia</taxon>
        <taxon>Batrachia</taxon>
        <taxon>Anura</taxon>
        <taxon>Pelobatoidea</taxon>
        <taxon>Megophryidae</taxon>
        <taxon>Leptobrachium</taxon>
    </lineage>
</organism>
<dbReference type="GeneTree" id="ENSGT00390000018730"/>
<feature type="domain" description="Opioid growth factor receptor (OGFr) conserved" evidence="3">
    <location>
        <begin position="118"/>
        <end position="320"/>
    </location>
</feature>
<dbReference type="AlphaFoldDB" id="A0A8C5R4T9"/>
<dbReference type="PANTHER" id="PTHR14015:SF1">
    <property type="entry name" value="OPIOID GROWTH FACTOR RECEPTOR"/>
    <property type="match status" value="1"/>
</dbReference>
<dbReference type="PANTHER" id="PTHR14015">
    <property type="entry name" value="OPIOID GROWTH FACTOR RECEPTOR OGFR ZETA-TYPE OPIOID RECEPTOR"/>
    <property type="match status" value="1"/>
</dbReference>
<keyword evidence="5" id="KW-1185">Reference proteome</keyword>
<comment type="similarity">
    <text evidence="1">Belongs to the opioid growth factor receptor family.</text>
</comment>
<feature type="compositionally biased region" description="Acidic residues" evidence="2">
    <location>
        <begin position="1"/>
        <end position="16"/>
    </location>
</feature>
<reference evidence="4" key="2">
    <citation type="submission" date="2025-09" db="UniProtKB">
        <authorList>
            <consortium name="Ensembl"/>
        </authorList>
    </citation>
    <scope>IDENTIFICATION</scope>
</reference>
<dbReference type="GO" id="GO:0016020">
    <property type="term" value="C:membrane"/>
    <property type="evidence" value="ECO:0007669"/>
    <property type="project" value="InterPro"/>
</dbReference>
<proteinExistence type="inferred from homology"/>
<dbReference type="Pfam" id="PF04664">
    <property type="entry name" value="OGFr_N"/>
    <property type="match status" value="1"/>
</dbReference>
<evidence type="ECO:0000313" key="5">
    <source>
        <dbReference type="Proteomes" id="UP000694569"/>
    </source>
</evidence>
<evidence type="ECO:0000256" key="1">
    <source>
        <dbReference type="ARBA" id="ARBA00010365"/>
    </source>
</evidence>
<evidence type="ECO:0000259" key="3">
    <source>
        <dbReference type="Pfam" id="PF04664"/>
    </source>
</evidence>
<dbReference type="InterPro" id="IPR006757">
    <property type="entry name" value="OGF_rcpt"/>
</dbReference>
<sequence length="340" mass="41345">MADNEMDSWDEEEEKEWQEQREQRAKGYNEARYRKEQQRRAASDLRKYRNNYPDRPKVNPCQEKSLHKIQYKGTMWFLMWFQRLTPRLVMRLLKFLLTSLASVYRCLCPCDKSATLPEMQNLDFYLNKKRFKPNGEFIEVILDQWKDDYELLERNNSYIQWLFPLQEQGMNFRARMLTRTEIEMMKKDEEVQRRFIEAYKLMLGFYGIKLVNADTGEVKRTEKFEERFDNLDYHSHNNLRITRILKCLGELGFEHYQAPLVKFFLVETLVEKQLPGVKNSVLDYFLFTVKDKQQRRDLVHFAWENYEPRYKFIWGPMEQLKMYKKPSDCDSDVGWEGEHG</sequence>
<dbReference type="Ensembl" id="ENSLLET00000048217.1">
    <property type="protein sequence ID" value="ENSLLEP00000046378.1"/>
    <property type="gene ID" value="ENSLLEG00000029403.1"/>
</dbReference>
<evidence type="ECO:0000256" key="2">
    <source>
        <dbReference type="SAM" id="MobiDB-lite"/>
    </source>
</evidence>
<feature type="region of interest" description="Disordered" evidence="2">
    <location>
        <begin position="1"/>
        <end position="54"/>
    </location>
</feature>